<dbReference type="PROSITE" id="PS00571">
    <property type="entry name" value="AMIDASES"/>
    <property type="match status" value="1"/>
</dbReference>
<dbReference type="PANTHER" id="PTHR11895:SF176">
    <property type="entry name" value="AMIDASE AMID-RELATED"/>
    <property type="match status" value="1"/>
</dbReference>
<gene>
    <name evidence="2" type="ORF">JOM49_003043</name>
</gene>
<dbReference type="RefSeq" id="WP_209664924.1">
    <property type="nucleotide sequence ID" value="NZ_JAGGMS010000001.1"/>
</dbReference>
<dbReference type="Gene3D" id="3.90.1300.10">
    <property type="entry name" value="Amidase signature (AS) domain"/>
    <property type="match status" value="1"/>
</dbReference>
<dbReference type="EC" id="6.3.5.6" evidence="2"/>
<reference evidence="2 3" key="1">
    <citation type="submission" date="2021-03" db="EMBL/GenBank/DDBJ databases">
        <title>Sequencing the genomes of 1000 actinobacteria strains.</title>
        <authorList>
            <person name="Klenk H.-P."/>
        </authorList>
    </citation>
    <scope>NUCLEOTIDE SEQUENCE [LARGE SCALE GENOMIC DNA]</scope>
    <source>
        <strain evidence="2 3">DSM 45510</strain>
    </source>
</reference>
<dbReference type="InterPro" id="IPR000120">
    <property type="entry name" value="Amidase"/>
</dbReference>
<keyword evidence="2" id="KW-0436">Ligase</keyword>
<feature type="domain" description="Amidase" evidence="1">
    <location>
        <begin position="37"/>
        <end position="211"/>
    </location>
</feature>
<accession>A0ABS4PQ18</accession>
<dbReference type="Proteomes" id="UP000741013">
    <property type="component" value="Unassembled WGS sequence"/>
</dbReference>
<feature type="domain" description="Amidase" evidence="1">
    <location>
        <begin position="233"/>
        <end position="388"/>
    </location>
</feature>
<dbReference type="Pfam" id="PF01425">
    <property type="entry name" value="Amidase"/>
    <property type="match status" value="2"/>
</dbReference>
<protein>
    <submittedName>
        <fullName evidence="2">Aspartyl-tRNA(Asn)/glutamyl-tRNA(Gln) amidotransferase subunit A</fullName>
        <ecNumber evidence="2">6.3.5.6</ecNumber>
        <ecNumber evidence="2">6.3.5.7</ecNumber>
    </submittedName>
</protein>
<dbReference type="InterPro" id="IPR036928">
    <property type="entry name" value="AS_sf"/>
</dbReference>
<dbReference type="EC" id="6.3.5.7" evidence="2"/>
<comment type="caution">
    <text evidence="2">The sequence shown here is derived from an EMBL/GenBank/DDBJ whole genome shotgun (WGS) entry which is preliminary data.</text>
</comment>
<sequence length="421" mass="43901">MPGIEALARAVRAGEVDPAELLEDALARADAAAGLNAVVHLDREAAVHREGPLAGIPVLVKEIIEVAGLPFRCGSSVFADRLGSVDAEVVARVRAAGGVVVGLTHSHEFAYGCTGTVNRVGPCRNPHDPARITGGSSSGSAAAVAAGIVPLALGTDTAGSMRVPAALCGVVGAKPSRDLLPMDGVFPLSRSLDHVGVFAGSVADARYAIEVLGRVSLPLLNGPPRLGMASVPADADVAAIFDECLRAFEAAGARLVEVDFDWDEITRTAVDLQGPEAFAVHADLLDERYQPDVRNRLLAAAEVPGWRYVRAQERARELVADIGRVLAGVDAVVLPTVPMRATLIGDDEPSVREPLLRNNRPANLSGFPALSLPMPVHSGLPAGLQVLAADDARAFGVAAWAEGEMSRMWLSGRSSSRKPHS</sequence>
<evidence type="ECO:0000259" key="1">
    <source>
        <dbReference type="Pfam" id="PF01425"/>
    </source>
</evidence>
<keyword evidence="3" id="KW-1185">Reference proteome</keyword>
<organism evidence="2 3">
    <name type="scientific">Amycolatopsis magusensis</name>
    <dbReference type="NCBI Taxonomy" id="882444"/>
    <lineage>
        <taxon>Bacteria</taxon>
        <taxon>Bacillati</taxon>
        <taxon>Actinomycetota</taxon>
        <taxon>Actinomycetes</taxon>
        <taxon>Pseudonocardiales</taxon>
        <taxon>Pseudonocardiaceae</taxon>
        <taxon>Amycolatopsis</taxon>
    </lineage>
</organism>
<name>A0ABS4PQ18_9PSEU</name>
<dbReference type="GO" id="GO:0050566">
    <property type="term" value="F:asparaginyl-tRNA synthase (glutamine-hydrolyzing) activity"/>
    <property type="evidence" value="ECO:0007669"/>
    <property type="project" value="UniProtKB-EC"/>
</dbReference>
<evidence type="ECO:0000313" key="3">
    <source>
        <dbReference type="Proteomes" id="UP000741013"/>
    </source>
</evidence>
<dbReference type="InterPro" id="IPR023631">
    <property type="entry name" value="Amidase_dom"/>
</dbReference>
<dbReference type="PANTHER" id="PTHR11895">
    <property type="entry name" value="TRANSAMIDASE"/>
    <property type="match status" value="1"/>
</dbReference>
<dbReference type="GO" id="GO:0050567">
    <property type="term" value="F:glutaminyl-tRNA synthase (glutamine-hydrolyzing) activity"/>
    <property type="evidence" value="ECO:0007669"/>
    <property type="project" value="UniProtKB-EC"/>
</dbReference>
<dbReference type="SUPFAM" id="SSF75304">
    <property type="entry name" value="Amidase signature (AS) enzymes"/>
    <property type="match status" value="1"/>
</dbReference>
<dbReference type="EMBL" id="JAGGMS010000001">
    <property type="protein sequence ID" value="MBP2181517.1"/>
    <property type="molecule type" value="Genomic_DNA"/>
</dbReference>
<proteinExistence type="predicted"/>
<evidence type="ECO:0000313" key="2">
    <source>
        <dbReference type="EMBL" id="MBP2181517.1"/>
    </source>
</evidence>
<dbReference type="InterPro" id="IPR020556">
    <property type="entry name" value="Amidase_CS"/>
</dbReference>